<evidence type="ECO:0000313" key="4">
    <source>
        <dbReference type="Proteomes" id="UP000442535"/>
    </source>
</evidence>
<gene>
    <name evidence="3" type="ORF">FYJ63_04580</name>
</gene>
<dbReference type="InterPro" id="IPR007253">
    <property type="entry name" value="Cell_wall-bd_2"/>
</dbReference>
<accession>A0A7K0K202</accession>
<keyword evidence="2" id="KW-0732">Signal</keyword>
<evidence type="ECO:0000313" key="3">
    <source>
        <dbReference type="EMBL" id="MST49511.1"/>
    </source>
</evidence>
<sequence length="400" mass="41549">MNKKFLAGAVAALLALTAVTPAFAQTNRVAGPDRYGTSLTVAQTYFPQAKTVYVATGKNFPDALAATPLAAKDQAPILLIGDALTQAQLDYIQKLKPRVVILGGLGVISGEIQAKLSVVTSTERIAGRDRYETAMMIAQRYGAANEVYVADGRGYADALAGGVLAARNQAPLVLTAPGHQIKVESVSGTVVIGGPGAVPESLLTTLPNPRRIYGANRFETSQRILEAKPSKALFMVSGYNFADALSISPVAAINDQPLLLTPKNCTWFIPQVPVTLVGGSGVLDDTVATTQCVPSMQPTQPAQPAQPAQPTQPAPAPQPSGPNPSAPAIPSGAGAGSASPSYGQVAPPTLKLPDGTLVYASCAEVLEKTGGAIHYTDLGFNPAWRDKVDQTGYYCTKLGQ</sequence>
<dbReference type="Proteomes" id="UP000442535">
    <property type="component" value="Unassembled WGS sequence"/>
</dbReference>
<evidence type="ECO:0000256" key="2">
    <source>
        <dbReference type="SAM" id="SignalP"/>
    </source>
</evidence>
<organism evidence="3 4">
    <name type="scientific">Mobiluncus porci</name>
    <dbReference type="NCBI Taxonomy" id="2652278"/>
    <lineage>
        <taxon>Bacteria</taxon>
        <taxon>Bacillati</taxon>
        <taxon>Actinomycetota</taxon>
        <taxon>Actinomycetes</taxon>
        <taxon>Actinomycetales</taxon>
        <taxon>Actinomycetaceae</taxon>
        <taxon>Mobiluncus</taxon>
    </lineage>
</organism>
<comment type="caution">
    <text evidence="3">The sequence shown here is derived from an EMBL/GenBank/DDBJ whole genome shotgun (WGS) entry which is preliminary data.</text>
</comment>
<reference evidence="3 4" key="1">
    <citation type="submission" date="2019-08" db="EMBL/GenBank/DDBJ databases">
        <title>In-depth cultivation of the pig gut microbiome towards novel bacterial diversity and tailored functional studies.</title>
        <authorList>
            <person name="Wylensek D."/>
            <person name="Hitch T.C.A."/>
            <person name="Clavel T."/>
        </authorList>
    </citation>
    <scope>NUCLEOTIDE SEQUENCE [LARGE SCALE GENOMIC DNA]</scope>
    <source>
        <strain evidence="3 4">RF-GAM-744-WT-7</strain>
    </source>
</reference>
<dbReference type="InterPro" id="IPR051922">
    <property type="entry name" value="Bact_Sporulation_Assoc"/>
</dbReference>
<feature type="compositionally biased region" description="Pro residues" evidence="1">
    <location>
        <begin position="310"/>
        <end position="327"/>
    </location>
</feature>
<dbReference type="PANTHER" id="PTHR30032:SF8">
    <property type="entry name" value="GERMINATION-SPECIFIC N-ACETYLMURAMOYL-L-ALANINE AMIDASE"/>
    <property type="match status" value="1"/>
</dbReference>
<protein>
    <submittedName>
        <fullName evidence="3">Cell wall-binding repeat-containing protein</fullName>
    </submittedName>
</protein>
<proteinExistence type="predicted"/>
<dbReference type="PANTHER" id="PTHR30032">
    <property type="entry name" value="N-ACETYLMURAMOYL-L-ALANINE AMIDASE-RELATED"/>
    <property type="match status" value="1"/>
</dbReference>
<evidence type="ECO:0000256" key="1">
    <source>
        <dbReference type="SAM" id="MobiDB-lite"/>
    </source>
</evidence>
<dbReference type="EMBL" id="VUMY01000006">
    <property type="protein sequence ID" value="MST49511.1"/>
    <property type="molecule type" value="Genomic_DNA"/>
</dbReference>
<keyword evidence="4" id="KW-1185">Reference proteome</keyword>
<feature type="region of interest" description="Disordered" evidence="1">
    <location>
        <begin position="294"/>
        <end position="343"/>
    </location>
</feature>
<feature type="compositionally biased region" description="Low complexity" evidence="1">
    <location>
        <begin position="328"/>
        <end position="343"/>
    </location>
</feature>
<feature type="compositionally biased region" description="Low complexity" evidence="1">
    <location>
        <begin position="297"/>
        <end position="309"/>
    </location>
</feature>
<dbReference type="AlphaFoldDB" id="A0A7K0K202"/>
<feature type="chain" id="PRO_5029614171" evidence="2">
    <location>
        <begin position="25"/>
        <end position="400"/>
    </location>
</feature>
<name>A0A7K0K202_9ACTO</name>
<dbReference type="Gene3D" id="3.40.50.12090">
    <property type="match status" value="2"/>
</dbReference>
<dbReference type="RefSeq" id="WP_154544228.1">
    <property type="nucleotide sequence ID" value="NZ_JAQYQY010000005.1"/>
</dbReference>
<feature type="signal peptide" evidence="2">
    <location>
        <begin position="1"/>
        <end position="24"/>
    </location>
</feature>
<dbReference type="Pfam" id="PF04122">
    <property type="entry name" value="CW_binding_2"/>
    <property type="match status" value="3"/>
</dbReference>